<proteinExistence type="predicted"/>
<evidence type="ECO:0000313" key="8">
    <source>
        <dbReference type="Proteomes" id="UP000031512"/>
    </source>
</evidence>
<dbReference type="InterPro" id="IPR002073">
    <property type="entry name" value="PDEase_catalytic_dom"/>
</dbReference>
<protein>
    <submittedName>
        <fullName evidence="7">3',5' cyclic nucleotide phosphodiesterase, putative</fullName>
        <ecNumber evidence="7">3.1.4.17</ecNumber>
    </submittedName>
</protein>
<keyword evidence="8" id="KW-1185">Reference proteome</keyword>
<dbReference type="STRING" id="1537102.L1LE45"/>
<dbReference type="Gene3D" id="1.10.1300.10">
    <property type="entry name" value="3'5'-cyclic nucleotide phosphodiesterase, catalytic domain"/>
    <property type="match status" value="1"/>
</dbReference>
<dbReference type="Pfam" id="PF00233">
    <property type="entry name" value="PDEase_I"/>
    <property type="match status" value="1"/>
</dbReference>
<dbReference type="Proteomes" id="UP000031512">
    <property type="component" value="Unassembled WGS sequence"/>
</dbReference>
<feature type="binding site" evidence="5">
    <location>
        <position position="388"/>
    </location>
    <ligand>
        <name>Zn(2+)</name>
        <dbReference type="ChEBI" id="CHEBI:29105"/>
        <label>1</label>
    </ligand>
</feature>
<accession>L1LE45</accession>
<name>L1LE45_THEEQ</name>
<feature type="binding site" evidence="5">
    <location>
        <position position="278"/>
    </location>
    <ligand>
        <name>Zn(2+)</name>
        <dbReference type="ChEBI" id="CHEBI:29105"/>
        <label>2</label>
    </ligand>
</feature>
<evidence type="ECO:0000256" key="2">
    <source>
        <dbReference type="ARBA" id="ARBA00022801"/>
    </source>
</evidence>
<evidence type="ECO:0000313" key="7">
    <source>
        <dbReference type="EMBL" id="EKX73702.1"/>
    </source>
</evidence>
<dbReference type="EMBL" id="ACOU01000002">
    <property type="protein sequence ID" value="EKX73702.1"/>
    <property type="molecule type" value="Genomic_DNA"/>
</dbReference>
<feature type="binding site" evidence="5">
    <location>
        <position position="241"/>
    </location>
    <ligand>
        <name>Zn(2+)</name>
        <dbReference type="ChEBI" id="CHEBI:29105"/>
        <label>1</label>
    </ligand>
</feature>
<feature type="binding site" evidence="4">
    <location>
        <position position="278"/>
    </location>
    <ligand>
        <name>AMP</name>
        <dbReference type="ChEBI" id="CHEBI:456215"/>
    </ligand>
</feature>
<feature type="domain" description="PDEase" evidence="6">
    <location>
        <begin position="158"/>
        <end position="487"/>
    </location>
</feature>
<feature type="binding site" evidence="5">
    <location>
        <position position="277"/>
    </location>
    <ligand>
        <name>Zn(2+)</name>
        <dbReference type="ChEBI" id="CHEBI:29105"/>
        <label>1</label>
    </ligand>
</feature>
<feature type="binding site" evidence="4">
    <location>
        <begin position="237"/>
        <end position="241"/>
    </location>
    <ligand>
        <name>AMP</name>
        <dbReference type="ChEBI" id="CHEBI:456215"/>
    </ligand>
</feature>
<gene>
    <name evidence="7" type="ORF">BEWA_037380</name>
</gene>
<dbReference type="SUPFAM" id="SSF109604">
    <property type="entry name" value="HD-domain/PDEase-like"/>
    <property type="match status" value="1"/>
</dbReference>
<dbReference type="eggNOG" id="KOG3689">
    <property type="taxonomic scope" value="Eukaryota"/>
</dbReference>
<feature type="binding site" evidence="5">
    <location>
        <position position="278"/>
    </location>
    <ligand>
        <name>Zn(2+)</name>
        <dbReference type="ChEBI" id="CHEBI:29105"/>
        <label>1</label>
    </ligand>
</feature>
<dbReference type="PROSITE" id="PS51845">
    <property type="entry name" value="PDEASE_I_2"/>
    <property type="match status" value="1"/>
</dbReference>
<keyword evidence="2 7" id="KW-0378">Hydrolase</keyword>
<dbReference type="OrthoDB" id="546632at2759"/>
<evidence type="ECO:0000256" key="1">
    <source>
        <dbReference type="ARBA" id="ARBA00022723"/>
    </source>
</evidence>
<dbReference type="GO" id="GO:0004114">
    <property type="term" value="F:3',5'-cyclic-nucleotide phosphodiesterase activity"/>
    <property type="evidence" value="ECO:0007669"/>
    <property type="project" value="UniProtKB-EC"/>
</dbReference>
<evidence type="ECO:0000256" key="4">
    <source>
        <dbReference type="PIRSR" id="PIRSR623088-2"/>
    </source>
</evidence>
<evidence type="ECO:0000259" key="6">
    <source>
        <dbReference type="PROSITE" id="PS51845"/>
    </source>
</evidence>
<dbReference type="PRINTS" id="PR00387">
    <property type="entry name" value="PDIESTERASE1"/>
</dbReference>
<organism evidence="7 8">
    <name type="scientific">Theileria equi strain WA</name>
    <dbReference type="NCBI Taxonomy" id="1537102"/>
    <lineage>
        <taxon>Eukaryota</taxon>
        <taxon>Sar</taxon>
        <taxon>Alveolata</taxon>
        <taxon>Apicomplexa</taxon>
        <taxon>Aconoidasida</taxon>
        <taxon>Piroplasmida</taxon>
        <taxon>Theileriidae</taxon>
        <taxon>Theileria</taxon>
    </lineage>
</organism>
<dbReference type="PANTHER" id="PTHR11347">
    <property type="entry name" value="CYCLIC NUCLEOTIDE PHOSPHODIESTERASE"/>
    <property type="match status" value="1"/>
</dbReference>
<feature type="binding site" evidence="4">
    <location>
        <position position="440"/>
    </location>
    <ligand>
        <name>AMP</name>
        <dbReference type="ChEBI" id="CHEBI:456215"/>
    </ligand>
</feature>
<feature type="binding site" evidence="4">
    <location>
        <position position="388"/>
    </location>
    <ligand>
        <name>AMP</name>
        <dbReference type="ChEBI" id="CHEBI:456215"/>
    </ligand>
</feature>
<dbReference type="AlphaFoldDB" id="L1LE45"/>
<evidence type="ECO:0000256" key="3">
    <source>
        <dbReference type="PIRSR" id="PIRSR623088-1"/>
    </source>
</evidence>
<keyword evidence="1 5" id="KW-0479">Metal-binding</keyword>
<comment type="caution">
    <text evidence="7">The sequence shown here is derived from an EMBL/GenBank/DDBJ whole genome shotgun (WGS) entry which is preliminary data.</text>
</comment>
<dbReference type="GO" id="GO:0046872">
    <property type="term" value="F:metal ion binding"/>
    <property type="evidence" value="ECO:0007669"/>
    <property type="project" value="UniProtKB-KW"/>
</dbReference>
<sequence>MSNIFMNRDLVRSAVLDVENFLQSNSADDDTMNSLKLIKHAIVALDNLKVNYDIRSTSTLVPSAQDKHSQIQSDISSGTIPNADLKNNWSFTLKDFADSLLHSPLFSQCCARESVHPFDTERTESVHVNDTNLPSDEKTAESNRSGVYNRHFIGKSKRNVTLKDECVEEYMRQLGNNWHLDILALANLPSVLSEGPIISIGRHLLKPIGDTIDPNFNELVLPVLRDIQDVYIPNPYHNALHGAMVGHLSQVLFKAIRSERAFTPYEELGYVLAALGHDAGHPGKTNTFLSLTSNPLALIYNDNSILENYHSSLVFHIIRYHSKFFNLIPSKEWEKIRKRMIQLILSTDMTTHFTHINNVKARRESGSFDIKNDDDFWLLMVLCIKVADIGHNFLPWVDHISWTSLLFEEFYLQGDEERFLSMPLLLFFDRTKAADIPDSQLGFFQGFTKPLLDELTIFENESKFISRVLLGNAEKNLKYWKDSSLKNIEDILRDLDSSGEELAVEDQYVD</sequence>
<reference evidence="7 8" key="1">
    <citation type="journal article" date="2012" name="BMC Genomics">
        <title>Comparative genomic analysis and phylogenetic position of Theileria equi.</title>
        <authorList>
            <person name="Kappmeyer L.S."/>
            <person name="Thiagarajan M."/>
            <person name="Herndon D.R."/>
            <person name="Ramsay J.D."/>
            <person name="Caler E."/>
            <person name="Djikeng A."/>
            <person name="Gillespie J.J."/>
            <person name="Lau A.O."/>
            <person name="Roalson E.H."/>
            <person name="Silva J.C."/>
            <person name="Silva M.G."/>
            <person name="Suarez C.E."/>
            <person name="Ueti M.W."/>
            <person name="Nene V.M."/>
            <person name="Mealey R.H."/>
            <person name="Knowles D.P."/>
            <person name="Brayton K.A."/>
        </authorList>
    </citation>
    <scope>NUCLEOTIDE SEQUENCE [LARGE SCALE GENOMIC DNA]</scope>
    <source>
        <strain evidence="7 8">WA</strain>
    </source>
</reference>
<dbReference type="EC" id="3.1.4.17" evidence="7"/>
<dbReference type="VEuPathDB" id="PiroplasmaDB:BEWA_037380"/>
<dbReference type="GO" id="GO:0007165">
    <property type="term" value="P:signal transduction"/>
    <property type="evidence" value="ECO:0007669"/>
    <property type="project" value="InterPro"/>
</dbReference>
<dbReference type="InterPro" id="IPR003607">
    <property type="entry name" value="HD/PDEase_dom"/>
</dbReference>
<dbReference type="RefSeq" id="XP_004833154.1">
    <property type="nucleotide sequence ID" value="XM_004833097.1"/>
</dbReference>
<dbReference type="InterPro" id="IPR036971">
    <property type="entry name" value="PDEase_catalytic_dom_sf"/>
</dbReference>
<evidence type="ECO:0000256" key="5">
    <source>
        <dbReference type="PIRSR" id="PIRSR623088-3"/>
    </source>
</evidence>
<dbReference type="GeneID" id="15806625"/>
<feature type="active site" description="Proton donor" evidence="3">
    <location>
        <position position="237"/>
    </location>
</feature>
<dbReference type="InterPro" id="IPR023088">
    <property type="entry name" value="PDEase"/>
</dbReference>
<dbReference type="SMART" id="SM00471">
    <property type="entry name" value="HDc"/>
    <property type="match status" value="1"/>
</dbReference>
<dbReference type="CDD" id="cd00077">
    <property type="entry name" value="HDc"/>
    <property type="match status" value="1"/>
</dbReference>
<dbReference type="KEGG" id="beq:BEWA_037380"/>